<sequence>MDREAVREVFLPGREDCPEYLRKMRWKERVKCTCCGSLKIWADGYTRKGARKYECCEWGRYLNDLTGTIFEGHHFQIEEMFYM</sequence>
<protein>
    <recommendedName>
        <fullName evidence="3">Transposase zinc-ribbon domain-containing protein</fullName>
    </recommendedName>
</protein>
<accession>A0A212PYZ8</accession>
<gene>
    <name evidence="1" type="ORF">SAMN02746019_00022650</name>
</gene>
<dbReference type="Proteomes" id="UP000197025">
    <property type="component" value="Unassembled WGS sequence"/>
</dbReference>
<dbReference type="AlphaFoldDB" id="A0A212PYZ8"/>
<name>A0A212PYZ8_9CHLR</name>
<keyword evidence="2" id="KW-1185">Reference proteome</keyword>
<dbReference type="InParanoid" id="A0A212PYZ8"/>
<dbReference type="EMBL" id="FYEK01000003">
    <property type="protein sequence ID" value="SNB52178.1"/>
    <property type="molecule type" value="Genomic_DNA"/>
</dbReference>
<organism evidence="1 2">
    <name type="scientific">Thermoflexus hugenholtzii JAD2</name>
    <dbReference type="NCBI Taxonomy" id="877466"/>
    <lineage>
        <taxon>Bacteria</taxon>
        <taxon>Bacillati</taxon>
        <taxon>Chloroflexota</taxon>
        <taxon>Thermoflexia</taxon>
        <taxon>Thermoflexales</taxon>
        <taxon>Thermoflexaceae</taxon>
        <taxon>Thermoflexus</taxon>
    </lineage>
</organism>
<evidence type="ECO:0000313" key="2">
    <source>
        <dbReference type="Proteomes" id="UP000197025"/>
    </source>
</evidence>
<reference evidence="2" key="1">
    <citation type="submission" date="2017-06" db="EMBL/GenBank/DDBJ databases">
        <authorList>
            <person name="Varghese N."/>
            <person name="Submissions S."/>
        </authorList>
    </citation>
    <scope>NUCLEOTIDE SEQUENCE [LARGE SCALE GENOMIC DNA]</scope>
    <source>
        <strain evidence="2">JAD2</strain>
    </source>
</reference>
<evidence type="ECO:0008006" key="3">
    <source>
        <dbReference type="Google" id="ProtNLM"/>
    </source>
</evidence>
<evidence type="ECO:0000313" key="1">
    <source>
        <dbReference type="EMBL" id="SNB52178.1"/>
    </source>
</evidence>
<proteinExistence type="predicted"/>